<evidence type="ECO:0000256" key="14">
    <source>
        <dbReference type="ARBA" id="ARBA00023310"/>
    </source>
</evidence>
<dbReference type="Pfam" id="PF10206">
    <property type="entry name" value="WRW"/>
    <property type="match status" value="1"/>
</dbReference>
<reference evidence="22" key="1">
    <citation type="journal article" date="2011" name="Nat. Biotechnol.">
        <title>The genomic sequence of the Chinese hamster ovary (CHO)-K1 cell line.</title>
        <authorList>
            <person name="Xu X."/>
            <person name="Nagarajan H."/>
            <person name="Lewis N.E."/>
            <person name="Pan S."/>
            <person name="Cai Z."/>
            <person name="Liu X."/>
            <person name="Chen W."/>
            <person name="Xie M."/>
            <person name="Wang W."/>
            <person name="Hammond S."/>
            <person name="Andersen M.R."/>
            <person name="Neff N."/>
            <person name="Passarelli B."/>
            <person name="Koh W."/>
            <person name="Fan H.C."/>
            <person name="Wang J."/>
            <person name="Gui Y."/>
            <person name="Lee K.H."/>
            <person name="Betenbaugh M.J."/>
            <person name="Quake S.R."/>
            <person name="Famili I."/>
            <person name="Palsson B.O."/>
            <person name="Wang J."/>
        </authorList>
    </citation>
    <scope>NUCLEOTIDE SEQUENCE [LARGE SCALE GENOMIC DNA]</scope>
    <source>
        <strain evidence="22">CHO K1 cell line</strain>
    </source>
</reference>
<evidence type="ECO:0000256" key="8">
    <source>
        <dbReference type="ARBA" id="ARBA00022792"/>
    </source>
</evidence>
<evidence type="ECO:0000256" key="11">
    <source>
        <dbReference type="ARBA" id="ARBA00023065"/>
    </source>
</evidence>
<dbReference type="Pfam" id="PF01352">
    <property type="entry name" value="KRAB"/>
    <property type="match status" value="1"/>
</dbReference>
<keyword evidence="3" id="KW-0813">Transport</keyword>
<comment type="similarity">
    <text evidence="2">Belongs to the ATPase F chain family.</text>
</comment>
<name>G3I383_CRIGR</name>
<dbReference type="InParanoid" id="G3I383"/>
<keyword evidence="13" id="KW-0472">Membrane</keyword>
<evidence type="ECO:0000256" key="5">
    <source>
        <dbReference type="ARBA" id="ARBA00022553"/>
    </source>
</evidence>
<keyword evidence="9" id="KW-1133">Transmembrane helix</keyword>
<evidence type="ECO:0000256" key="16">
    <source>
        <dbReference type="ARBA" id="ARBA00054012"/>
    </source>
</evidence>
<feature type="region of interest" description="Disordered" evidence="19">
    <location>
        <begin position="1"/>
        <end position="30"/>
    </location>
</feature>
<comment type="function">
    <text evidence="16">Subunit f, of the mitochondrial membrane ATP synthase complex (F(1)F(0) ATP synthase or Complex V) that produces ATP from ADP in the presence of a proton gradient across the membrane which is generated by electron transport complexes of the respiratory chain. ATP synthase complex consist of a soluble F(1) head domain - the catalytic core - and a membrane F(1) domain - the membrane proton channel. These two domains are linked by a central stalk rotating inside the F(1) region and a stationary peripheral stalk. During catalysis, ATP synthesis in the catalytic domain of F(1) is coupled via a rotary mechanism of the central stalk subunits to proton translocation. In vivo, can only synthesize ATP although its ATP hydrolase activity can be activated artificially in vitro. Part of the complex F(0) domain.</text>
</comment>
<keyword evidence="8" id="KW-0999">Mitochondrion inner membrane</keyword>
<proteinExistence type="inferred from homology"/>
<keyword evidence="14" id="KW-0066">ATP synthesis</keyword>
<feature type="domain" description="KRAB" evidence="20">
    <location>
        <begin position="37"/>
        <end position="95"/>
    </location>
</feature>
<organism evidence="21 22">
    <name type="scientific">Cricetulus griseus</name>
    <name type="common">Chinese hamster</name>
    <name type="synonym">Cricetulus barabensis griseus</name>
    <dbReference type="NCBI Taxonomy" id="10029"/>
    <lineage>
        <taxon>Eukaryota</taxon>
        <taxon>Metazoa</taxon>
        <taxon>Chordata</taxon>
        <taxon>Craniata</taxon>
        <taxon>Vertebrata</taxon>
        <taxon>Euteleostomi</taxon>
        <taxon>Mammalia</taxon>
        <taxon>Eutheria</taxon>
        <taxon>Euarchontoglires</taxon>
        <taxon>Glires</taxon>
        <taxon>Rodentia</taxon>
        <taxon>Myomorpha</taxon>
        <taxon>Muroidea</taxon>
        <taxon>Cricetidae</taxon>
        <taxon>Cricetinae</taxon>
        <taxon>Cricetulus</taxon>
    </lineage>
</organism>
<evidence type="ECO:0000256" key="15">
    <source>
        <dbReference type="ARBA" id="ARBA00032201"/>
    </source>
</evidence>
<dbReference type="PANTHER" id="PTHR13080">
    <property type="entry name" value="ATP SYNTHASE F CHAIN, MITOCHONDRIAL-RELATED"/>
    <property type="match status" value="1"/>
</dbReference>
<evidence type="ECO:0000256" key="7">
    <source>
        <dbReference type="ARBA" id="ARBA00022781"/>
    </source>
</evidence>
<evidence type="ECO:0000256" key="3">
    <source>
        <dbReference type="ARBA" id="ARBA00022448"/>
    </source>
</evidence>
<evidence type="ECO:0000259" key="20">
    <source>
        <dbReference type="SMART" id="SM00349"/>
    </source>
</evidence>
<dbReference type="STRING" id="10029.G3I383"/>
<evidence type="ECO:0000313" key="21">
    <source>
        <dbReference type="EMBL" id="EGV99128.1"/>
    </source>
</evidence>
<evidence type="ECO:0000256" key="17">
    <source>
        <dbReference type="ARBA" id="ARBA00064647"/>
    </source>
</evidence>
<evidence type="ECO:0000256" key="10">
    <source>
        <dbReference type="ARBA" id="ARBA00022990"/>
    </source>
</evidence>
<evidence type="ECO:0000256" key="13">
    <source>
        <dbReference type="ARBA" id="ARBA00023136"/>
    </source>
</evidence>
<dbReference type="GO" id="GO:0006355">
    <property type="term" value="P:regulation of DNA-templated transcription"/>
    <property type="evidence" value="ECO:0007669"/>
    <property type="project" value="InterPro"/>
</dbReference>
<evidence type="ECO:0000256" key="18">
    <source>
        <dbReference type="ARBA" id="ARBA00070733"/>
    </source>
</evidence>
<accession>G3I383</accession>
<dbReference type="CDD" id="cd07765">
    <property type="entry name" value="KRAB_A-box"/>
    <property type="match status" value="1"/>
</dbReference>
<dbReference type="GO" id="GO:0045259">
    <property type="term" value="C:proton-transporting ATP synthase complex"/>
    <property type="evidence" value="ECO:0007669"/>
    <property type="project" value="UniProtKB-KW"/>
</dbReference>
<protein>
    <recommendedName>
        <fullName evidence="18">ATP synthase F(0) complex subunit f, mitochondrial</fullName>
    </recommendedName>
    <alternativeName>
        <fullName evidence="15">ATP synthase membrane subunit f</fullName>
    </alternativeName>
</protein>
<keyword evidence="10" id="KW-0007">Acetylation</keyword>
<keyword evidence="12" id="KW-0496">Mitochondrion</keyword>
<dbReference type="SMART" id="SM00349">
    <property type="entry name" value="KRAB"/>
    <property type="match status" value="1"/>
</dbReference>
<dbReference type="InterPro" id="IPR019344">
    <property type="entry name" value="F1F0-ATPsyn_F_prd"/>
</dbReference>
<evidence type="ECO:0000256" key="19">
    <source>
        <dbReference type="SAM" id="MobiDB-lite"/>
    </source>
</evidence>
<evidence type="ECO:0000256" key="12">
    <source>
        <dbReference type="ARBA" id="ARBA00023128"/>
    </source>
</evidence>
<dbReference type="GO" id="GO:0046933">
    <property type="term" value="F:proton-transporting ATP synthase activity, rotational mechanism"/>
    <property type="evidence" value="ECO:0007669"/>
    <property type="project" value="TreeGrafter"/>
</dbReference>
<evidence type="ECO:0000256" key="2">
    <source>
        <dbReference type="ARBA" id="ARBA00005895"/>
    </source>
</evidence>
<feature type="compositionally biased region" description="Polar residues" evidence="19">
    <location>
        <begin position="12"/>
        <end position="21"/>
    </location>
</feature>
<keyword evidence="11" id="KW-0406">Ion transport</keyword>
<dbReference type="InterPro" id="IPR036051">
    <property type="entry name" value="KRAB_dom_sf"/>
</dbReference>
<feature type="compositionally biased region" description="Basic and acidic residues" evidence="19">
    <location>
        <begin position="1"/>
        <end position="11"/>
    </location>
</feature>
<keyword evidence="4" id="KW-0138">CF(0)</keyword>
<evidence type="ECO:0000256" key="6">
    <source>
        <dbReference type="ARBA" id="ARBA00022692"/>
    </source>
</evidence>
<dbReference type="PANTHER" id="PTHR13080:SF16">
    <property type="entry name" value="ATP SYNTHASE SUBUNIT F, MITOCHONDRIAL"/>
    <property type="match status" value="1"/>
</dbReference>
<sequence length="171" mass="19196">MEFSQAKREPRSTLSNSSSPEVTKCELSHKSHPQGFVTFKDVAESLTLEEWEQLAAARKGFHKESTKDSGSTVLPVPLKEKKLMQVKLGELPNWILMRDFTPSGIVGAFQRGYDRYYNKYINVRKGSISGINMVLAAYVVFSYCISYKELSKCCGMTQLPPTQEAGVGWLC</sequence>
<evidence type="ECO:0000313" key="22">
    <source>
        <dbReference type="Proteomes" id="UP000001075"/>
    </source>
</evidence>
<evidence type="ECO:0000256" key="4">
    <source>
        <dbReference type="ARBA" id="ARBA00022547"/>
    </source>
</evidence>
<dbReference type="AlphaFoldDB" id="G3I383"/>
<evidence type="ECO:0000256" key="1">
    <source>
        <dbReference type="ARBA" id="ARBA00004434"/>
    </source>
</evidence>
<dbReference type="Gene3D" id="6.10.140.140">
    <property type="match status" value="1"/>
</dbReference>
<comment type="subunit">
    <text evidence="17">Component of the ATP synthase complex composed at least of ATP5F1A/subunit alpha, ATP5F1B/subunit beta, ATP5MC1/subunit c (homooctomer), MT-ATP6/subunit a, MT-ATP8/subunit 8, ATP5ME/subunit e, ATP5MF/subunit f, ATP5MG/subunit g, ATP5MK/subunit k, ATP5MJ/subunit j, ATP5F1C/subunit gamma, ATP5F1D/subunit delta, ATP5F1E/subunit epsilon, ATP5PF/subunit F6, ATP5PB/subunit b, ATP5PD/subunit d, ATP5PO/subunit OSCP. ATP synthase complex consists of a soluble F(1) head domain (subunits alpha(3) and beta(3)) - the catalytic core - and a membrane F(0) domain - the membrane proton channel (subunits c, a, 8, e, f, g, k and j). These two domains are linked by a central stalk (subunits gamma, delta, and epsilon) rotating inside the F1 region and a stationary peripheral stalk (subunits F6, b, d, and OSCP).</text>
</comment>
<gene>
    <name evidence="21" type="ORF">I79_017884</name>
</gene>
<evidence type="ECO:0000256" key="9">
    <source>
        <dbReference type="ARBA" id="ARBA00022989"/>
    </source>
</evidence>
<dbReference type="InterPro" id="IPR001909">
    <property type="entry name" value="KRAB"/>
</dbReference>
<dbReference type="PaxDb" id="10029-XP_007615093.1"/>
<dbReference type="GO" id="GO:0005743">
    <property type="term" value="C:mitochondrial inner membrane"/>
    <property type="evidence" value="ECO:0007669"/>
    <property type="project" value="UniProtKB-SubCell"/>
</dbReference>
<keyword evidence="7" id="KW-0375">Hydrogen ion transport</keyword>
<dbReference type="SUPFAM" id="SSF109640">
    <property type="entry name" value="KRAB domain (Kruppel-associated box)"/>
    <property type="match status" value="1"/>
</dbReference>
<dbReference type="eggNOG" id="KOG4092">
    <property type="taxonomic scope" value="Eukaryota"/>
</dbReference>
<keyword evidence="6" id="KW-0812">Transmembrane</keyword>
<dbReference type="GO" id="GO:0042776">
    <property type="term" value="P:proton motive force-driven mitochondrial ATP synthesis"/>
    <property type="evidence" value="ECO:0007669"/>
    <property type="project" value="TreeGrafter"/>
</dbReference>
<dbReference type="EMBL" id="JH001173">
    <property type="protein sequence ID" value="EGV99128.1"/>
    <property type="molecule type" value="Genomic_DNA"/>
</dbReference>
<comment type="subcellular location">
    <subcellularLocation>
        <location evidence="1">Mitochondrion inner membrane</location>
        <topology evidence="1">Single-pass membrane protein</topology>
    </subcellularLocation>
</comment>
<keyword evidence="5" id="KW-0597">Phosphoprotein</keyword>
<dbReference type="Proteomes" id="UP000001075">
    <property type="component" value="Unassembled WGS sequence"/>
</dbReference>